<name>A0A7W4TNE1_KINRA</name>
<proteinExistence type="inferred from homology"/>
<dbReference type="CDD" id="cd01130">
    <property type="entry name" value="VirB11-like_ATPase"/>
    <property type="match status" value="1"/>
</dbReference>
<evidence type="ECO:0000313" key="4">
    <source>
        <dbReference type="Proteomes" id="UP000533269"/>
    </source>
</evidence>
<reference evidence="3 4" key="1">
    <citation type="submission" date="2020-08" db="EMBL/GenBank/DDBJ databases">
        <title>The Agave Microbiome: Exploring the role of microbial communities in plant adaptations to desert environments.</title>
        <authorList>
            <person name="Partida-Martinez L.P."/>
        </authorList>
    </citation>
    <scope>NUCLEOTIDE SEQUENCE [LARGE SCALE GENOMIC DNA]</scope>
    <source>
        <strain evidence="3 4">AS2.23</strain>
    </source>
</reference>
<organism evidence="3 4">
    <name type="scientific">Kineococcus radiotolerans</name>
    <dbReference type="NCBI Taxonomy" id="131568"/>
    <lineage>
        <taxon>Bacteria</taxon>
        <taxon>Bacillati</taxon>
        <taxon>Actinomycetota</taxon>
        <taxon>Actinomycetes</taxon>
        <taxon>Kineosporiales</taxon>
        <taxon>Kineosporiaceae</taxon>
        <taxon>Kineococcus</taxon>
    </lineage>
</organism>
<dbReference type="InterPro" id="IPR001482">
    <property type="entry name" value="T2SS/T4SS_dom"/>
</dbReference>
<feature type="domain" description="Bacterial type II secretion system protein E" evidence="2">
    <location>
        <begin position="72"/>
        <end position="344"/>
    </location>
</feature>
<evidence type="ECO:0000313" key="3">
    <source>
        <dbReference type="EMBL" id="MBB2902124.1"/>
    </source>
</evidence>
<dbReference type="InterPro" id="IPR027417">
    <property type="entry name" value="P-loop_NTPase"/>
</dbReference>
<reference evidence="3 4" key="2">
    <citation type="submission" date="2020-08" db="EMBL/GenBank/DDBJ databases">
        <authorList>
            <person name="Partida-Martinez L."/>
            <person name="Huntemann M."/>
            <person name="Clum A."/>
            <person name="Wang J."/>
            <person name="Palaniappan K."/>
            <person name="Ritter S."/>
            <person name="Chen I.-M."/>
            <person name="Stamatis D."/>
            <person name="Reddy T."/>
            <person name="O'Malley R."/>
            <person name="Daum C."/>
            <person name="Shapiro N."/>
            <person name="Ivanova N."/>
            <person name="Kyrpides N."/>
            <person name="Woyke T."/>
        </authorList>
    </citation>
    <scope>NUCLEOTIDE SEQUENCE [LARGE SCALE GENOMIC DNA]</scope>
    <source>
        <strain evidence="3 4">AS2.23</strain>
    </source>
</reference>
<dbReference type="PANTHER" id="PTHR30486:SF6">
    <property type="entry name" value="TYPE IV PILUS RETRACTATION ATPASE PILT"/>
    <property type="match status" value="1"/>
</dbReference>
<dbReference type="Proteomes" id="UP000533269">
    <property type="component" value="Unassembled WGS sequence"/>
</dbReference>
<gene>
    <name evidence="3" type="ORF">FHR75_002939</name>
</gene>
<sequence length="412" mass="44247">MAVDAVRIVEDEVRALVRRRIAAGNFRGEPGELRALVDGAVLDYDLRSLDGSLPGLGDRDAAVRTVVAAVSGFGPLQRYFDDPDVEEIWINEPGKVFVARHGVAELTTTILDEDTVAELVERMLASTGRRVDLSSPFVDASLPDGSRVHVVIPDVTRRHWAVNVRRFVARARRLEDLVELGSLTAPAARFLAAAVASGLNLLVSGATQAGKTTLLNCLLSAVPAHQRVITCEEVFELQPSARDVVAMQCRQPNLEGRGEIPLRRLVKEALRMRPDRLVVGEVRQEESLDLLIALNSGLPGAATVHANSAADAVAKMCTLPLLAGENVTSGFVVPAVAASLDLVVHAELDGGGRRRVREVLAVTGRSEGGVVETAEVFTTRDGALVRATGWPPHRDRFARAGFDLTALLAEAR</sequence>
<accession>A0A7W4TNE1</accession>
<dbReference type="PANTHER" id="PTHR30486">
    <property type="entry name" value="TWITCHING MOTILITY PROTEIN PILT"/>
    <property type="match status" value="1"/>
</dbReference>
<dbReference type="Gene3D" id="3.40.50.300">
    <property type="entry name" value="P-loop containing nucleotide triphosphate hydrolases"/>
    <property type="match status" value="1"/>
</dbReference>
<evidence type="ECO:0000259" key="2">
    <source>
        <dbReference type="Pfam" id="PF00437"/>
    </source>
</evidence>
<dbReference type="Pfam" id="PF00437">
    <property type="entry name" value="T2SSE"/>
    <property type="match status" value="1"/>
</dbReference>
<dbReference type="SUPFAM" id="SSF52540">
    <property type="entry name" value="P-loop containing nucleoside triphosphate hydrolases"/>
    <property type="match status" value="1"/>
</dbReference>
<dbReference type="EMBL" id="JACHVY010000002">
    <property type="protein sequence ID" value="MBB2902124.1"/>
    <property type="molecule type" value="Genomic_DNA"/>
</dbReference>
<dbReference type="RefSeq" id="WP_183391983.1">
    <property type="nucleotide sequence ID" value="NZ_JACHVY010000002.1"/>
</dbReference>
<evidence type="ECO:0000256" key="1">
    <source>
        <dbReference type="ARBA" id="ARBA00006611"/>
    </source>
</evidence>
<comment type="caution">
    <text evidence="3">The sequence shown here is derived from an EMBL/GenBank/DDBJ whole genome shotgun (WGS) entry which is preliminary data.</text>
</comment>
<comment type="similarity">
    <text evidence="1">Belongs to the GSP E family.</text>
</comment>
<protein>
    <submittedName>
        <fullName evidence="3">Pilus assembly protein CpaF</fullName>
    </submittedName>
</protein>
<dbReference type="InterPro" id="IPR050921">
    <property type="entry name" value="T4SS_GSP_E_ATPase"/>
</dbReference>
<dbReference type="AlphaFoldDB" id="A0A7W4TNE1"/>
<dbReference type="Gene3D" id="3.30.450.380">
    <property type="match status" value="1"/>
</dbReference>
<dbReference type="GO" id="GO:0016887">
    <property type="term" value="F:ATP hydrolysis activity"/>
    <property type="evidence" value="ECO:0007669"/>
    <property type="project" value="InterPro"/>
</dbReference>